<dbReference type="EMBL" id="FMSP01000002">
    <property type="protein sequence ID" value="SCV67572.1"/>
    <property type="molecule type" value="Genomic_DNA"/>
</dbReference>
<keyword evidence="6" id="KW-0378">Hydrolase</keyword>
<dbReference type="InterPro" id="IPR050202">
    <property type="entry name" value="Cyt/Deoxycyt_deaminase"/>
</dbReference>
<dbReference type="EC" id="3.5.4.5" evidence="4"/>
<evidence type="ECO:0000256" key="9">
    <source>
        <dbReference type="ARBA" id="ARBA00049558"/>
    </source>
</evidence>
<gene>
    <name evidence="14" type="ORF">BQ2448_5183</name>
</gene>
<evidence type="ECO:0000256" key="12">
    <source>
        <dbReference type="PIRSR" id="PIRSR606262-3"/>
    </source>
</evidence>
<comment type="function">
    <text evidence="2">This enzyme scavenges exogenous and endogenous cytidine and 2'-deoxycytidine for UMP synthesis.</text>
</comment>
<dbReference type="GO" id="GO:0042802">
    <property type="term" value="F:identical protein binding"/>
    <property type="evidence" value="ECO:0007669"/>
    <property type="project" value="UniProtKB-ARBA"/>
</dbReference>
<dbReference type="SUPFAM" id="SSF53927">
    <property type="entry name" value="Cytidine deaminase-like"/>
    <property type="match status" value="1"/>
</dbReference>
<evidence type="ECO:0000256" key="2">
    <source>
        <dbReference type="ARBA" id="ARBA00003949"/>
    </source>
</evidence>
<dbReference type="InterPro" id="IPR006262">
    <property type="entry name" value="Cyt_deam_tetra"/>
</dbReference>
<comment type="catalytic activity">
    <reaction evidence="9">
        <text>cytidine + H2O + H(+) = uridine + NH4(+)</text>
        <dbReference type="Rhea" id="RHEA:16069"/>
        <dbReference type="ChEBI" id="CHEBI:15377"/>
        <dbReference type="ChEBI" id="CHEBI:15378"/>
        <dbReference type="ChEBI" id="CHEBI:16704"/>
        <dbReference type="ChEBI" id="CHEBI:17562"/>
        <dbReference type="ChEBI" id="CHEBI:28938"/>
        <dbReference type="EC" id="3.5.4.5"/>
    </reaction>
</comment>
<sequence>MSPTTTLSPEQRRQLIAKALQARDGSYSPYSHFRVGACLLGHDDGQYTTGANVENASYGVTICAERTAIVKAVASLNSRSHQVSGVTFDLNGVCSPCGLCRQTLREFCPSDMPILLVPANYSEQTNTVTAREAKEYGDEGVLVATTLDEVRPSLMMKPFLSLPNQLDKLAVHLSLSSSYCRSHLDPKISSNRDRNEWIQYFDDKRACKVVYPM</sequence>
<dbReference type="PROSITE" id="PS51747">
    <property type="entry name" value="CYT_DCMP_DEAMINASES_2"/>
    <property type="match status" value="1"/>
</dbReference>
<dbReference type="Gene3D" id="3.40.140.10">
    <property type="entry name" value="Cytidine Deaminase, domain 2"/>
    <property type="match status" value="1"/>
</dbReference>
<feature type="binding site" evidence="11">
    <location>
        <begin position="52"/>
        <end position="58"/>
    </location>
    <ligand>
        <name>substrate</name>
    </ligand>
</feature>
<comment type="cofactor">
    <cofactor evidence="1 12">
        <name>Zn(2+)</name>
        <dbReference type="ChEBI" id="CHEBI:29105"/>
    </cofactor>
</comment>
<evidence type="ECO:0000256" key="10">
    <source>
        <dbReference type="PIRSR" id="PIRSR606262-1"/>
    </source>
</evidence>
<dbReference type="InterPro" id="IPR016193">
    <property type="entry name" value="Cytidine_deaminase-like"/>
</dbReference>
<comment type="similarity">
    <text evidence="3">Belongs to the cytidine and deoxycytidylate deaminase family.</text>
</comment>
<feature type="binding site" evidence="12">
    <location>
        <position position="100"/>
    </location>
    <ligand>
        <name>Zn(2+)</name>
        <dbReference type="ChEBI" id="CHEBI:29105"/>
        <note>catalytic</note>
    </ligand>
</feature>
<dbReference type="OrthoDB" id="414540at2759"/>
<evidence type="ECO:0000256" key="1">
    <source>
        <dbReference type="ARBA" id="ARBA00001947"/>
    </source>
</evidence>
<evidence type="ECO:0000259" key="13">
    <source>
        <dbReference type="PROSITE" id="PS51747"/>
    </source>
</evidence>
<feature type="binding site" evidence="12">
    <location>
        <position position="63"/>
    </location>
    <ligand>
        <name>Zn(2+)</name>
        <dbReference type="ChEBI" id="CHEBI:29105"/>
        <note>catalytic</note>
    </ligand>
</feature>
<dbReference type="GO" id="GO:0072527">
    <property type="term" value="P:pyrimidine-containing compound metabolic process"/>
    <property type="evidence" value="ECO:0007669"/>
    <property type="project" value="UniProtKB-ARBA"/>
</dbReference>
<dbReference type="GO" id="GO:0005829">
    <property type="term" value="C:cytosol"/>
    <property type="evidence" value="ECO:0007669"/>
    <property type="project" value="TreeGrafter"/>
</dbReference>
<evidence type="ECO:0000256" key="8">
    <source>
        <dbReference type="ARBA" id="ARBA00032005"/>
    </source>
</evidence>
<evidence type="ECO:0000313" key="14">
    <source>
        <dbReference type="EMBL" id="SCV67572.1"/>
    </source>
</evidence>
<dbReference type="InterPro" id="IPR002125">
    <property type="entry name" value="CMP_dCMP_dom"/>
</dbReference>
<dbReference type="GO" id="GO:0008270">
    <property type="term" value="F:zinc ion binding"/>
    <property type="evidence" value="ECO:0007669"/>
    <property type="project" value="InterPro"/>
</dbReference>
<feature type="domain" description="CMP/dCMP-type deaminase" evidence="13">
    <location>
        <begin position="10"/>
        <end position="144"/>
    </location>
</feature>
<name>A0A238F0B5_9BASI</name>
<evidence type="ECO:0000256" key="4">
    <source>
        <dbReference type="ARBA" id="ARBA00012783"/>
    </source>
</evidence>
<evidence type="ECO:0000256" key="5">
    <source>
        <dbReference type="ARBA" id="ARBA00022723"/>
    </source>
</evidence>
<dbReference type="AlphaFoldDB" id="A0A238F0B5"/>
<evidence type="ECO:0000256" key="7">
    <source>
        <dbReference type="ARBA" id="ARBA00022833"/>
    </source>
</evidence>
<proteinExistence type="inferred from homology"/>
<dbReference type="InterPro" id="IPR016192">
    <property type="entry name" value="APOBEC/CMP_deaminase_Zn-bd"/>
</dbReference>
<dbReference type="NCBIfam" id="NF004064">
    <property type="entry name" value="PRK05578.1"/>
    <property type="match status" value="1"/>
</dbReference>
<dbReference type="PROSITE" id="PS00903">
    <property type="entry name" value="CYT_DCMP_DEAMINASES_1"/>
    <property type="match status" value="1"/>
</dbReference>
<evidence type="ECO:0000313" key="15">
    <source>
        <dbReference type="Proteomes" id="UP000198372"/>
    </source>
</evidence>
<dbReference type="STRING" id="269621.A0A238F0B5"/>
<dbReference type="PANTHER" id="PTHR11644:SF2">
    <property type="entry name" value="CYTIDINE DEAMINASE"/>
    <property type="match status" value="1"/>
</dbReference>
<reference evidence="15" key="1">
    <citation type="submission" date="2016-09" db="EMBL/GenBank/DDBJ databases">
        <authorList>
            <person name="Jeantristanb JTB J.-T."/>
            <person name="Ricardo R."/>
        </authorList>
    </citation>
    <scope>NUCLEOTIDE SEQUENCE [LARGE SCALE GENOMIC DNA]</scope>
</reference>
<evidence type="ECO:0000256" key="3">
    <source>
        <dbReference type="ARBA" id="ARBA00006576"/>
    </source>
</evidence>
<keyword evidence="15" id="KW-1185">Reference proteome</keyword>
<dbReference type="PANTHER" id="PTHR11644">
    <property type="entry name" value="CYTIDINE DEAMINASE"/>
    <property type="match status" value="1"/>
</dbReference>
<feature type="binding site" evidence="12">
    <location>
        <position position="97"/>
    </location>
    <ligand>
        <name>Zn(2+)</name>
        <dbReference type="ChEBI" id="CHEBI:29105"/>
        <note>catalytic</note>
    </ligand>
</feature>
<dbReference type="GO" id="GO:0004126">
    <property type="term" value="F:cytidine deaminase activity"/>
    <property type="evidence" value="ECO:0007669"/>
    <property type="project" value="UniProtKB-EC"/>
</dbReference>
<dbReference type="GO" id="GO:0055086">
    <property type="term" value="P:nucleobase-containing small molecule metabolic process"/>
    <property type="evidence" value="ECO:0007669"/>
    <property type="project" value="UniProtKB-ARBA"/>
</dbReference>
<feature type="active site" description="Proton donor" evidence="10">
    <location>
        <position position="65"/>
    </location>
</feature>
<accession>A0A238F0B5</accession>
<evidence type="ECO:0000256" key="6">
    <source>
        <dbReference type="ARBA" id="ARBA00022801"/>
    </source>
</evidence>
<dbReference type="Pfam" id="PF00383">
    <property type="entry name" value="dCMP_cyt_deam_1"/>
    <property type="match status" value="1"/>
</dbReference>
<keyword evidence="5 12" id="KW-0479">Metal-binding</keyword>
<dbReference type="NCBIfam" id="TIGR01354">
    <property type="entry name" value="cyt_deam_tetra"/>
    <property type="match status" value="1"/>
</dbReference>
<keyword evidence="7 12" id="KW-0862">Zinc</keyword>
<evidence type="ECO:0000256" key="11">
    <source>
        <dbReference type="PIRSR" id="PIRSR606262-2"/>
    </source>
</evidence>
<organism evidence="14 15">
    <name type="scientific">Microbotryum intermedium</name>
    <dbReference type="NCBI Taxonomy" id="269621"/>
    <lineage>
        <taxon>Eukaryota</taxon>
        <taxon>Fungi</taxon>
        <taxon>Dikarya</taxon>
        <taxon>Basidiomycota</taxon>
        <taxon>Pucciniomycotina</taxon>
        <taxon>Microbotryomycetes</taxon>
        <taxon>Microbotryales</taxon>
        <taxon>Microbotryaceae</taxon>
        <taxon>Microbotryum</taxon>
    </lineage>
</organism>
<protein>
    <recommendedName>
        <fullName evidence="4">cytidine deaminase</fullName>
        <ecNumber evidence="4">3.5.4.5</ecNumber>
    </recommendedName>
    <alternativeName>
        <fullName evidence="8">Cytidine aminohydrolase</fullName>
    </alternativeName>
</protein>
<dbReference type="Proteomes" id="UP000198372">
    <property type="component" value="Unassembled WGS sequence"/>
</dbReference>
<dbReference type="CDD" id="cd01283">
    <property type="entry name" value="cytidine_deaminase"/>
    <property type="match status" value="1"/>
</dbReference>